<dbReference type="PANTHER" id="PTHR39082:SF1">
    <property type="entry name" value="SCAVENGER RECEPTOR CLASS A MEMBER 3"/>
    <property type="match status" value="1"/>
</dbReference>
<accession>A0A916YCI1</accession>
<name>A0A916YCI1_9MICO</name>
<keyword evidence="1" id="KW-0175">Coiled coil</keyword>
<dbReference type="InterPro" id="IPR056003">
    <property type="entry name" value="CT398_CC_hairpin"/>
</dbReference>
<dbReference type="InterPro" id="IPR052376">
    <property type="entry name" value="Oxidative_Scav/Glycosyltrans"/>
</dbReference>
<protein>
    <recommendedName>
        <fullName evidence="6">DNA-binding protein</fullName>
    </recommendedName>
</protein>
<feature type="domain" description="CT398-like coiled coil hairpin" evidence="3">
    <location>
        <begin position="14"/>
        <end position="191"/>
    </location>
</feature>
<comment type="caution">
    <text evidence="4">The sequence shown here is derived from an EMBL/GenBank/DDBJ whole genome shotgun (WGS) entry which is preliminary data.</text>
</comment>
<reference evidence="4" key="2">
    <citation type="submission" date="2020-09" db="EMBL/GenBank/DDBJ databases">
        <authorList>
            <person name="Sun Q."/>
            <person name="Zhou Y."/>
        </authorList>
    </citation>
    <scope>NUCLEOTIDE SEQUENCE</scope>
    <source>
        <strain evidence="4">CGMCC 1.15152</strain>
    </source>
</reference>
<evidence type="ECO:0000256" key="1">
    <source>
        <dbReference type="SAM" id="Coils"/>
    </source>
</evidence>
<evidence type="ECO:0000259" key="3">
    <source>
        <dbReference type="Pfam" id="PF24481"/>
    </source>
</evidence>
<dbReference type="EMBL" id="BMHO01000001">
    <property type="protein sequence ID" value="GGD38958.1"/>
    <property type="molecule type" value="Genomic_DNA"/>
</dbReference>
<evidence type="ECO:0000313" key="5">
    <source>
        <dbReference type="Proteomes" id="UP000633205"/>
    </source>
</evidence>
<dbReference type="Proteomes" id="UP000633205">
    <property type="component" value="Unassembled WGS sequence"/>
</dbReference>
<evidence type="ECO:0000259" key="2">
    <source>
        <dbReference type="Pfam" id="PF02591"/>
    </source>
</evidence>
<dbReference type="AlphaFoldDB" id="A0A916YCI1"/>
<evidence type="ECO:0008006" key="6">
    <source>
        <dbReference type="Google" id="ProtNLM"/>
    </source>
</evidence>
<keyword evidence="5" id="KW-1185">Reference proteome</keyword>
<sequence>MKATPSDQLLVLDLVALDRALERAEAARSHPPQAARVKELVALRNEQGRALVEKTNLRDDVRVELKRVESDIEVARARQQRDRDRLGTTAIARDARALETEIASLAARIDKLETRELELMEDLQVAEADLADQQRQLEETTDEGRRLSAEGKTAVESAATEVASLSSDRAEITAKIPEALLTDYQRIAKRTAGAGLLHRGTCGGCTMTLSPNDLAQIARTADDEIVHCPECSCILVRTAESGL</sequence>
<feature type="coiled-coil region" evidence="1">
    <location>
        <begin position="58"/>
        <end position="150"/>
    </location>
</feature>
<dbReference type="PANTHER" id="PTHR39082">
    <property type="entry name" value="PHOSPHOLIPASE C-BETA-2-RELATED"/>
    <property type="match status" value="1"/>
</dbReference>
<dbReference type="Pfam" id="PF24481">
    <property type="entry name" value="CT398_CC"/>
    <property type="match status" value="1"/>
</dbReference>
<evidence type="ECO:0000313" key="4">
    <source>
        <dbReference type="EMBL" id="GGD38958.1"/>
    </source>
</evidence>
<dbReference type="Pfam" id="PF02591">
    <property type="entry name" value="Zn_ribbon_9"/>
    <property type="match status" value="1"/>
</dbReference>
<proteinExistence type="predicted"/>
<reference evidence="4" key="1">
    <citation type="journal article" date="2014" name="Int. J. Syst. Evol. Microbiol.">
        <title>Complete genome sequence of Corynebacterium casei LMG S-19264T (=DSM 44701T), isolated from a smear-ripened cheese.</title>
        <authorList>
            <consortium name="US DOE Joint Genome Institute (JGI-PGF)"/>
            <person name="Walter F."/>
            <person name="Albersmeier A."/>
            <person name="Kalinowski J."/>
            <person name="Ruckert C."/>
        </authorList>
    </citation>
    <scope>NUCLEOTIDE SEQUENCE</scope>
    <source>
        <strain evidence="4">CGMCC 1.15152</strain>
    </source>
</reference>
<dbReference type="Gene3D" id="1.10.287.1490">
    <property type="match status" value="1"/>
</dbReference>
<gene>
    <name evidence="4" type="ORF">GCM10010915_19660</name>
</gene>
<dbReference type="InterPro" id="IPR003743">
    <property type="entry name" value="Zf-RING_7"/>
</dbReference>
<feature type="domain" description="C4-type zinc ribbon" evidence="2">
    <location>
        <begin position="201"/>
        <end position="235"/>
    </location>
</feature>
<organism evidence="4 5">
    <name type="scientific">Microbacterium faecale</name>
    <dbReference type="NCBI Taxonomy" id="1804630"/>
    <lineage>
        <taxon>Bacteria</taxon>
        <taxon>Bacillati</taxon>
        <taxon>Actinomycetota</taxon>
        <taxon>Actinomycetes</taxon>
        <taxon>Micrococcales</taxon>
        <taxon>Microbacteriaceae</taxon>
        <taxon>Microbacterium</taxon>
    </lineage>
</organism>
<dbReference type="RefSeq" id="WP_188712065.1">
    <property type="nucleotide sequence ID" value="NZ_BMHO01000001.1"/>
</dbReference>